<organism evidence="2 3">
    <name type="scientific">Thermococcus profundus</name>
    <dbReference type="NCBI Taxonomy" id="49899"/>
    <lineage>
        <taxon>Archaea</taxon>
        <taxon>Methanobacteriati</taxon>
        <taxon>Methanobacteriota</taxon>
        <taxon>Thermococci</taxon>
        <taxon>Thermococcales</taxon>
        <taxon>Thermococcaceae</taxon>
        <taxon>Thermococcus</taxon>
    </lineage>
</organism>
<name>A0A2Z2MLD6_THEPR</name>
<protein>
    <submittedName>
        <fullName evidence="2">Uncharacterized protein</fullName>
    </submittedName>
</protein>
<dbReference type="OrthoDB" id="101258at2157"/>
<reference evidence="2 3" key="1">
    <citation type="submission" date="2016-03" db="EMBL/GenBank/DDBJ databases">
        <title>Complete genome sequence of Thermococcus profundus strain DT5432.</title>
        <authorList>
            <person name="Oger P.M."/>
        </authorList>
    </citation>
    <scope>NUCLEOTIDE SEQUENCE [LARGE SCALE GENOMIC DNA]</scope>
    <source>
        <strain evidence="2 3">DT 5432</strain>
    </source>
</reference>
<keyword evidence="1" id="KW-0175">Coiled coil</keyword>
<dbReference type="Proteomes" id="UP000250179">
    <property type="component" value="Chromosome"/>
</dbReference>
<evidence type="ECO:0000313" key="2">
    <source>
        <dbReference type="EMBL" id="ASJ02768.1"/>
    </source>
</evidence>
<dbReference type="KEGG" id="tprf:A3L09_05630"/>
<gene>
    <name evidence="2" type="ORF">A3L09_05630</name>
</gene>
<feature type="coiled-coil region" evidence="1">
    <location>
        <begin position="55"/>
        <end position="87"/>
    </location>
</feature>
<evidence type="ECO:0000256" key="1">
    <source>
        <dbReference type="SAM" id="Coils"/>
    </source>
</evidence>
<accession>A0A2Z2MLD6</accession>
<dbReference type="AlphaFoldDB" id="A0A2Z2MLD6"/>
<evidence type="ECO:0000313" key="3">
    <source>
        <dbReference type="Proteomes" id="UP000250179"/>
    </source>
</evidence>
<sequence>MEEIDRMVFNFPLFKDYHEKERFLKVVGLLVSHQVTFEKAAQLLGMKMEELAFLLDKLGVEYSLLDEEEAELEIEELKKVKEELGVSGYHFGDGR</sequence>
<keyword evidence="3" id="KW-1185">Reference proteome</keyword>
<dbReference type="GeneID" id="33319875"/>
<dbReference type="RefSeq" id="WP_088858025.1">
    <property type="nucleotide sequence ID" value="NZ_CP014862.1"/>
</dbReference>
<dbReference type="EMBL" id="CP014862">
    <property type="protein sequence ID" value="ASJ02768.1"/>
    <property type="molecule type" value="Genomic_DNA"/>
</dbReference>
<proteinExistence type="predicted"/>